<evidence type="ECO:0000256" key="8">
    <source>
        <dbReference type="ARBA" id="ARBA00023136"/>
    </source>
</evidence>
<dbReference type="Gene3D" id="3.40.50.300">
    <property type="entry name" value="P-loop containing nucleotide triphosphate hydrolases"/>
    <property type="match status" value="1"/>
</dbReference>
<keyword evidence="6 9" id="KW-1133">Transmembrane helix</keyword>
<evidence type="ECO:0000259" key="11">
    <source>
        <dbReference type="PROSITE" id="PS51715"/>
    </source>
</evidence>
<dbReference type="HAMAP" id="MF_03109">
    <property type="entry name" value="Sey1"/>
    <property type="match status" value="1"/>
</dbReference>
<dbReference type="InterPro" id="IPR027417">
    <property type="entry name" value="P-loop_NTPase"/>
</dbReference>
<sequence length="769" mass="86804">MSSLIQLIDFEEHFNDDVEAFLETSNVLERRDKFHVVSIIGPQSSGKSTLLNILFNLNFQTMDAGSGRYQVTQGVWMGYDQESHTVVLDLEGTDSRERGEFAGAYERKSALFALALSEILMVNIWTQDIGRLNASNLLLLKNILELHVQLFITAQKSSEKIPFKTKLMFILRDHVSSPLSKLTEVLTNDVKKVWGSIEKPEEMKNSLLEEFFDLDFYSLPHKNLKPEEFAEAASEMQAKFRSGAFLDCDVYNRKVEADELALYGENIWNTIASNRELDLPSQREMVSIVRCDQALDEVGQTLAAELSALEQELKPIQALDERSSDLMQRAKTIFREKTTRQIQSVVLRKEASLAENLSQVLTKLMRDQMETVNKTELNKFREKLDVLGSAETPWTAFESQTVEAFRLASSEFDKWCRAPDAIPQISEGVSTKRADLLNDLENEVEITRQEVVEKGRDALLQTFQQIVRKKVVPVIDLGLNAECWPGALEEVKHAIATVDDQCTMMLGSDGVGLHGDELELARVRVREACLSWLFGDLHKLIGGSEGVLRRMKQRFNQLFRFDESGNPRVWAPRDDVTTIFDAAQKGASDMGDMLATISLGEYGSQNVVDNNSLRELKQQLDSDAAVAFVDARHAQEMARMKTKVPMWAVVLVGVLGFDEAKMVLKRPALIFLFLIAFVLIYFAYLIRVHEMVWEPLRDWAAPYLQILKARLEEWIETNENNGNTIYSGTPAKASERTDSVLTGASVVESSAVLETSSEKQSLASNKKED</sequence>
<comment type="function">
    <text evidence="9">Probable GTP-binding protein that may be involved in cell development.</text>
</comment>
<feature type="binding site" evidence="9">
    <location>
        <begin position="41"/>
        <end position="48"/>
    </location>
    <ligand>
        <name>GTP</name>
        <dbReference type="ChEBI" id="CHEBI:37565"/>
    </ligand>
</feature>
<comment type="subcellular location">
    <subcellularLocation>
        <location evidence="1 9">Endoplasmic reticulum membrane</location>
        <topology evidence="1 9">Multi-pass membrane protein</topology>
    </subcellularLocation>
</comment>
<feature type="transmembrane region" description="Helical" evidence="10">
    <location>
        <begin position="668"/>
        <end position="686"/>
    </location>
</feature>
<dbReference type="Pfam" id="PF05879">
    <property type="entry name" value="RHD3_GTPase"/>
    <property type="match status" value="1"/>
</dbReference>
<dbReference type="FunFam" id="3.40.50.300:FF:000727">
    <property type="entry name" value="Protein SEY1 homolog"/>
    <property type="match status" value="1"/>
</dbReference>
<feature type="topological domain" description="Cytoplasmic" evidence="9">
    <location>
        <begin position="689"/>
        <end position="769"/>
    </location>
</feature>
<dbReference type="PROSITE" id="PS51715">
    <property type="entry name" value="G_GB1_RHD3"/>
    <property type="match status" value="1"/>
</dbReference>
<dbReference type="SUPFAM" id="SSF52540">
    <property type="entry name" value="P-loop containing nucleoside triphosphate hydrolases"/>
    <property type="match status" value="1"/>
</dbReference>
<dbReference type="InterPro" id="IPR008803">
    <property type="entry name" value="RHD3/Sey1"/>
</dbReference>
<keyword evidence="13" id="KW-1185">Reference proteome</keyword>
<keyword evidence="8 9" id="KW-0472">Membrane</keyword>
<evidence type="ECO:0000256" key="4">
    <source>
        <dbReference type="ARBA" id="ARBA00022801"/>
    </source>
</evidence>
<dbReference type="EMBL" id="JAMWBK010000002">
    <property type="protein sequence ID" value="KAJ8907345.1"/>
    <property type="molecule type" value="Genomic_DNA"/>
</dbReference>
<evidence type="ECO:0000256" key="7">
    <source>
        <dbReference type="ARBA" id="ARBA00023134"/>
    </source>
</evidence>
<keyword evidence="3 9" id="KW-0547">Nucleotide-binding</keyword>
<dbReference type="GO" id="GO:0003924">
    <property type="term" value="F:GTPase activity"/>
    <property type="evidence" value="ECO:0007669"/>
    <property type="project" value="UniProtKB-UniRule"/>
</dbReference>
<evidence type="ECO:0000256" key="5">
    <source>
        <dbReference type="ARBA" id="ARBA00022824"/>
    </source>
</evidence>
<accession>A0AAV8UYX0</accession>
<protein>
    <recommendedName>
        <fullName evidence="9">Protein SEY1 homolog</fullName>
        <ecNumber evidence="9">3.6.5.-</ecNumber>
    </recommendedName>
</protein>
<evidence type="ECO:0000256" key="6">
    <source>
        <dbReference type="ARBA" id="ARBA00022989"/>
    </source>
</evidence>
<evidence type="ECO:0000313" key="12">
    <source>
        <dbReference type="EMBL" id="KAJ8907345.1"/>
    </source>
</evidence>
<keyword evidence="2 9" id="KW-0812">Transmembrane</keyword>
<dbReference type="PANTHER" id="PTHR45923:SF2">
    <property type="entry name" value="PROTEIN SEY1"/>
    <property type="match status" value="1"/>
</dbReference>
<dbReference type="InterPro" id="IPR046758">
    <property type="entry name" value="Sey1/RHD3-like_3HB"/>
</dbReference>
<evidence type="ECO:0000313" key="13">
    <source>
        <dbReference type="Proteomes" id="UP001157974"/>
    </source>
</evidence>
<dbReference type="PANTHER" id="PTHR45923">
    <property type="entry name" value="PROTEIN SEY1"/>
    <property type="match status" value="1"/>
</dbReference>
<keyword evidence="4 9" id="KW-0378">Hydrolase</keyword>
<dbReference type="GO" id="GO:0005789">
    <property type="term" value="C:endoplasmic reticulum membrane"/>
    <property type="evidence" value="ECO:0007669"/>
    <property type="project" value="UniProtKB-SubCell"/>
</dbReference>
<feature type="domain" description="GB1/RHD3-type G" evidence="11">
    <location>
        <begin position="31"/>
        <end position="267"/>
    </location>
</feature>
<comment type="similarity">
    <text evidence="9">Belongs to the TRAFAC class dynamin-like GTPase superfamily. GB1/RHD3 GTPase family. RHD3 subfamily.</text>
</comment>
<name>A0AAV8UYX0_9RHOD</name>
<proteinExistence type="inferred from homology"/>
<dbReference type="GO" id="GO:0016320">
    <property type="term" value="P:endoplasmic reticulum membrane fusion"/>
    <property type="evidence" value="ECO:0007669"/>
    <property type="project" value="TreeGrafter"/>
</dbReference>
<dbReference type="AlphaFoldDB" id="A0AAV8UYX0"/>
<feature type="topological domain" description="Lumenal" evidence="9">
    <location>
        <begin position="665"/>
        <end position="667"/>
    </location>
</feature>
<keyword evidence="5 9" id="KW-0256">Endoplasmic reticulum</keyword>
<organism evidence="12 13">
    <name type="scientific">Rhodosorus marinus</name>
    <dbReference type="NCBI Taxonomy" id="101924"/>
    <lineage>
        <taxon>Eukaryota</taxon>
        <taxon>Rhodophyta</taxon>
        <taxon>Stylonematophyceae</taxon>
        <taxon>Stylonematales</taxon>
        <taxon>Stylonemataceae</taxon>
        <taxon>Rhodosorus</taxon>
    </lineage>
</organism>
<evidence type="ECO:0000256" key="1">
    <source>
        <dbReference type="ARBA" id="ARBA00004477"/>
    </source>
</evidence>
<gene>
    <name evidence="12" type="ORF">NDN08_007459</name>
</gene>
<dbReference type="Proteomes" id="UP001157974">
    <property type="component" value="Unassembled WGS sequence"/>
</dbReference>
<dbReference type="Pfam" id="PF20428">
    <property type="entry name" value="Sey1_3HB"/>
    <property type="match status" value="2"/>
</dbReference>
<dbReference type="GO" id="GO:0005525">
    <property type="term" value="F:GTP binding"/>
    <property type="evidence" value="ECO:0007669"/>
    <property type="project" value="UniProtKB-UniRule"/>
</dbReference>
<comment type="caution">
    <text evidence="12">The sequence shown here is derived from an EMBL/GenBank/DDBJ whole genome shotgun (WGS) entry which is preliminary data.</text>
</comment>
<evidence type="ECO:0000256" key="2">
    <source>
        <dbReference type="ARBA" id="ARBA00022692"/>
    </source>
</evidence>
<dbReference type="EC" id="3.6.5.-" evidence="9"/>
<feature type="topological domain" description="Cytoplasmic" evidence="9">
    <location>
        <begin position="1"/>
        <end position="643"/>
    </location>
</feature>
<keyword evidence="7 9" id="KW-0342">GTP-binding</keyword>
<evidence type="ECO:0000256" key="3">
    <source>
        <dbReference type="ARBA" id="ARBA00022741"/>
    </source>
</evidence>
<evidence type="ECO:0000256" key="9">
    <source>
        <dbReference type="HAMAP-Rule" id="MF_03109"/>
    </source>
</evidence>
<evidence type="ECO:0000256" key="10">
    <source>
        <dbReference type="SAM" id="Phobius"/>
    </source>
</evidence>
<reference evidence="12 13" key="1">
    <citation type="journal article" date="2023" name="Nat. Commun.">
        <title>Origin of minicircular mitochondrial genomes in red algae.</title>
        <authorList>
            <person name="Lee Y."/>
            <person name="Cho C.H."/>
            <person name="Lee Y.M."/>
            <person name="Park S.I."/>
            <person name="Yang J.H."/>
            <person name="West J.A."/>
            <person name="Bhattacharya D."/>
            <person name="Yoon H.S."/>
        </authorList>
    </citation>
    <scope>NUCLEOTIDE SEQUENCE [LARGE SCALE GENOMIC DNA]</scope>
    <source>
        <strain evidence="12 13">CCMP1338</strain>
        <tissue evidence="12">Whole cell</tissue>
    </source>
</reference>
<dbReference type="InterPro" id="IPR030386">
    <property type="entry name" value="G_GB1_RHD3_dom"/>
</dbReference>